<protein>
    <submittedName>
        <fullName evidence="1">Uncharacterized protein</fullName>
    </submittedName>
</protein>
<keyword evidence="2" id="KW-1185">Reference proteome</keyword>
<dbReference type="KEGG" id="pgv:SL003B_2878"/>
<organism evidence="1 2">
    <name type="scientific">Polymorphum gilvum (strain LMG 25793 / CGMCC 1.9160 / SL003B-26A1)</name>
    <dbReference type="NCBI Taxonomy" id="991905"/>
    <lineage>
        <taxon>Bacteria</taxon>
        <taxon>Pseudomonadati</taxon>
        <taxon>Pseudomonadota</taxon>
        <taxon>Alphaproteobacteria</taxon>
        <taxon>Rhodobacterales</taxon>
        <taxon>Paracoccaceae</taxon>
        <taxon>Polymorphum</taxon>
    </lineage>
</organism>
<dbReference type="STRING" id="991905.SL003B_2878"/>
<evidence type="ECO:0000313" key="2">
    <source>
        <dbReference type="Proteomes" id="UP000008130"/>
    </source>
</evidence>
<dbReference type="HOGENOM" id="CLU_2555382_0_0_5"/>
<accession>F2J6C7</accession>
<evidence type="ECO:0000313" key="1">
    <source>
        <dbReference type="EMBL" id="ADZ71301.1"/>
    </source>
</evidence>
<dbReference type="AlphaFoldDB" id="F2J6C7"/>
<reference evidence="1 2" key="1">
    <citation type="journal article" date="2011" name="J. Bacteriol.">
        <title>Complete genome sequence of Polymorphum gilvum SL003B-26A1T, a crude oil-degrading bacterium from oil-polluted saline soil.</title>
        <authorList>
            <person name="Li S.G."/>
            <person name="Tang Y.Q."/>
            <person name="Nie Y."/>
            <person name="Cai M."/>
            <person name="Wu X.L."/>
        </authorList>
    </citation>
    <scope>NUCLEOTIDE SEQUENCE [LARGE SCALE GENOMIC DNA]</scope>
    <source>
        <strain evidence="2">LMG 25793 / CGMCC 1.9160 / SL003B-26A1</strain>
    </source>
</reference>
<dbReference type="EMBL" id="CP002568">
    <property type="protein sequence ID" value="ADZ71301.1"/>
    <property type="molecule type" value="Genomic_DNA"/>
</dbReference>
<gene>
    <name evidence="1" type="ordered locus">SL003B_2878</name>
</gene>
<dbReference type="RefSeq" id="WP_013653614.1">
    <property type="nucleotide sequence ID" value="NC_015259.1"/>
</dbReference>
<dbReference type="Proteomes" id="UP000008130">
    <property type="component" value="Chromosome"/>
</dbReference>
<name>F2J6C7_POLGS</name>
<proteinExistence type="predicted"/>
<sequence>MTEVSIALTGNNKENVRYVLLGGKRWGLNGEPYGTGQEVAAGDRDWTVDFPTTVGSGTITVPDQPTAVMTVDADDDKVTVSF</sequence>